<proteinExistence type="predicted"/>
<reference evidence="2 3" key="1">
    <citation type="journal article" date="2023" name="Elife">
        <title>Identification of key yeast species and microbe-microbe interactions impacting larval growth of Drosophila in the wild.</title>
        <authorList>
            <person name="Mure A."/>
            <person name="Sugiura Y."/>
            <person name="Maeda R."/>
            <person name="Honda K."/>
            <person name="Sakurai N."/>
            <person name="Takahashi Y."/>
            <person name="Watada M."/>
            <person name="Katoh T."/>
            <person name="Gotoh A."/>
            <person name="Gotoh Y."/>
            <person name="Taniguchi I."/>
            <person name="Nakamura K."/>
            <person name="Hayashi T."/>
            <person name="Katayama T."/>
            <person name="Uemura T."/>
            <person name="Hattori Y."/>
        </authorList>
    </citation>
    <scope>NUCLEOTIDE SEQUENCE [LARGE SCALE GENOMIC DNA]</scope>
    <source>
        <strain evidence="2 3">SC-9</strain>
    </source>
</reference>
<feature type="region of interest" description="Disordered" evidence="1">
    <location>
        <begin position="1092"/>
        <end position="1159"/>
    </location>
</feature>
<dbReference type="AlphaFoldDB" id="A0AAV5QK28"/>
<keyword evidence="3" id="KW-1185">Reference proteome</keyword>
<evidence type="ECO:0000256" key="1">
    <source>
        <dbReference type="SAM" id="MobiDB-lite"/>
    </source>
</evidence>
<feature type="compositionally biased region" description="Basic and acidic residues" evidence="1">
    <location>
        <begin position="1050"/>
        <end position="1074"/>
    </location>
</feature>
<evidence type="ECO:0000313" key="2">
    <source>
        <dbReference type="EMBL" id="GMM35031.1"/>
    </source>
</evidence>
<dbReference type="RefSeq" id="XP_064852031.1">
    <property type="nucleotide sequence ID" value="XM_064995959.1"/>
</dbReference>
<sequence length="1159" mass="131318">MGSVPDLPSSHHYYLKSKSLSLSTSQRHQYLNPQRAQQQPHLPQYQPQQRSNLSQVTSPIQTSVTRKSHKAKSNPYSTKRKSDESNITSSTNTSATVVNHCYNEDIFLNGNVNMNPMHQKLSINLDNQKANDFLSDYYGIDDAVSTDTSNYNMSSTFMFPRPPARSIMVHSGDGSSHGSRKSSISLSRSQKGYESPVGLGLQLGQNTTTNNKNNNNDDRFTMQSSLFEKSDLHQNYSYPKNIEFFGSNMNPDHARNFSIESFSIHSSSILNYPMMPDSPNWIEQYSDSLNNNIFQMPLAQNYSSNNDNQVFKVFSSLLNSLLGYIQKSNELRTEFCDEFSYNIVVSHLLNDKILVSNYYDSVVQESGPNLMDGKMRHSSGKFSKQKLPIKSWEKILIVQGATQCEIKLFNNSSLKVYVCVIQLLKFKNKLLALNKKGHSGNPTSVISDKNLLISLVLCELVNLRKLMINRLIYFFNVQSKAMKFLRSKFIETNKKFDVLLKKLLFNFKEFDIYHQIPHSDAIPDFSKSKVLRIMNNPSIGTKTINHIIENLNFVGGYLILKSANFIVKWIKSKNMQMISTLERILFNYLKIHNLSIEKLYKIILAHHIYAHADHDNCDIGISSGLKPLQLTMKSSTIGTDGTVVDLCEAPFISSLSDHHPNYQDSEKSQSKNIEASNSNQSFSNDLKQFEVSIDNFHLIRKFYLIIILVIVNEAGFENDGDVFNCEDEGADYMASANILNILRRIGKCESRNDDLILDLYDEFDYHGEFFSRLYGVTEDYLQYNGLGGFIKNEQLREMNSNSNHQKYSGSLFGSKQQDPTGSTLSFQGNTVFKKLSHNLNKVSFKLSRFENRNASSEPKASIDQDMLKTFGAIERDLSNVLSSYQASLRDFKASVVTSQSCSRTKTNISRKRMSLPENRLKSLAAIQSPRVGSSNIIGRSQHISKNHQSRQSSLSSIVSPSINEEHIIVSPSVIQPPSMSNYKRLSTGLQFSLLKISEYGEAFDGDNNNSKVVSYDDNYLNIYKNSNLGVANDDISYNDVLGHLNGSDDANGKHEFGDLNGEKTGDESDEEKKFTKKDLEDELTRRFEVMIKSHKANNNNEEHSLSQKDDEVKKVDLQTNDNSKINGFMDRRSFLSELQNSLSKNNQNNVESVFEGGEE</sequence>
<feature type="compositionally biased region" description="Low complexity" evidence="1">
    <location>
        <begin position="1135"/>
        <end position="1149"/>
    </location>
</feature>
<name>A0AAV5QK28_9ASCO</name>
<feature type="compositionally biased region" description="Basic and acidic residues" evidence="1">
    <location>
        <begin position="1100"/>
        <end position="1116"/>
    </location>
</feature>
<dbReference type="EMBL" id="BTFZ01000004">
    <property type="protein sequence ID" value="GMM35031.1"/>
    <property type="molecule type" value="Genomic_DNA"/>
</dbReference>
<feature type="compositionally biased region" description="Basic and acidic residues" evidence="1">
    <location>
        <begin position="657"/>
        <end position="669"/>
    </location>
</feature>
<feature type="compositionally biased region" description="Polar residues" evidence="1">
    <location>
        <begin position="670"/>
        <end position="679"/>
    </location>
</feature>
<gene>
    <name evidence="2" type="ORF">DASC09_023560</name>
</gene>
<feature type="compositionally biased region" description="Low complexity" evidence="1">
    <location>
        <begin position="170"/>
        <end position="192"/>
    </location>
</feature>
<organism evidence="2 3">
    <name type="scientific">Saccharomycopsis crataegensis</name>
    <dbReference type="NCBI Taxonomy" id="43959"/>
    <lineage>
        <taxon>Eukaryota</taxon>
        <taxon>Fungi</taxon>
        <taxon>Dikarya</taxon>
        <taxon>Ascomycota</taxon>
        <taxon>Saccharomycotina</taxon>
        <taxon>Saccharomycetes</taxon>
        <taxon>Saccharomycopsidaceae</taxon>
        <taxon>Saccharomycopsis</taxon>
    </lineage>
</organism>
<feature type="region of interest" description="Disordered" evidence="1">
    <location>
        <begin position="170"/>
        <end position="217"/>
    </location>
</feature>
<feature type="region of interest" description="Disordered" evidence="1">
    <location>
        <begin position="24"/>
        <end position="91"/>
    </location>
</feature>
<feature type="compositionally biased region" description="Low complexity" evidence="1">
    <location>
        <begin position="33"/>
        <end position="49"/>
    </location>
</feature>
<feature type="compositionally biased region" description="Polar residues" evidence="1">
    <location>
        <begin position="50"/>
        <end position="65"/>
    </location>
</feature>
<comment type="caution">
    <text evidence="2">The sequence shown here is derived from an EMBL/GenBank/DDBJ whole genome shotgun (WGS) entry which is preliminary data.</text>
</comment>
<evidence type="ECO:0000313" key="3">
    <source>
        <dbReference type="Proteomes" id="UP001360560"/>
    </source>
</evidence>
<dbReference type="Proteomes" id="UP001360560">
    <property type="component" value="Unassembled WGS sequence"/>
</dbReference>
<feature type="region of interest" description="Disordered" evidence="1">
    <location>
        <begin position="1047"/>
        <end position="1074"/>
    </location>
</feature>
<dbReference type="GeneID" id="90073010"/>
<protein>
    <recommendedName>
        <fullName evidence="4">Myosin-binding domain-containing protein</fullName>
    </recommendedName>
</protein>
<accession>A0AAV5QK28</accession>
<evidence type="ECO:0008006" key="4">
    <source>
        <dbReference type="Google" id="ProtNLM"/>
    </source>
</evidence>
<feature type="region of interest" description="Disordered" evidence="1">
    <location>
        <begin position="657"/>
        <end position="679"/>
    </location>
</feature>